<feature type="coiled-coil region" evidence="2">
    <location>
        <begin position="92"/>
        <end position="122"/>
    </location>
</feature>
<dbReference type="Proteomes" id="UP001145072">
    <property type="component" value="Unassembled WGS sequence"/>
</dbReference>
<keyword evidence="3" id="KW-0966">Cell projection</keyword>
<keyword evidence="3" id="KW-0282">Flagellum</keyword>
<keyword evidence="4" id="KW-1185">Reference proteome</keyword>
<dbReference type="GO" id="GO:0044780">
    <property type="term" value="P:bacterial-type flagellum assembly"/>
    <property type="evidence" value="ECO:0007669"/>
    <property type="project" value="InterPro"/>
</dbReference>
<reference evidence="3" key="1">
    <citation type="submission" date="2022-06" db="EMBL/GenBank/DDBJ databases">
        <title>Aquibacillus sp. a new bacterium isolated from soil saline samples.</title>
        <authorList>
            <person name="Galisteo C."/>
            <person name="De La Haba R."/>
            <person name="Sanchez-Porro C."/>
            <person name="Ventosa A."/>
        </authorList>
    </citation>
    <scope>NUCLEOTIDE SEQUENCE</scope>
    <source>
        <strain evidence="3">JCM 12387</strain>
    </source>
</reference>
<dbReference type="InterPro" id="IPR007809">
    <property type="entry name" value="FlgN-like"/>
</dbReference>
<evidence type="ECO:0000256" key="2">
    <source>
        <dbReference type="SAM" id="Coils"/>
    </source>
</evidence>
<dbReference type="Pfam" id="PF05130">
    <property type="entry name" value="FlgN"/>
    <property type="match status" value="1"/>
</dbReference>
<dbReference type="Gene3D" id="1.20.58.300">
    <property type="entry name" value="FlgN-like"/>
    <property type="match status" value="1"/>
</dbReference>
<name>A0A9X4AJB5_9BACI</name>
<dbReference type="RefSeq" id="WP_259870827.1">
    <property type="nucleotide sequence ID" value="NZ_JAMQJZ010000012.1"/>
</dbReference>
<comment type="caution">
    <text evidence="3">The sequence shown here is derived from an EMBL/GenBank/DDBJ whole genome shotgun (WGS) entry which is preliminary data.</text>
</comment>
<dbReference type="InterPro" id="IPR036679">
    <property type="entry name" value="FlgN-like_sf"/>
</dbReference>
<keyword evidence="1" id="KW-1005">Bacterial flagellum biogenesis</keyword>
<proteinExistence type="predicted"/>
<protein>
    <submittedName>
        <fullName evidence="3">Flagellar protein FlgN</fullName>
    </submittedName>
</protein>
<evidence type="ECO:0000313" key="3">
    <source>
        <dbReference type="EMBL" id="MDC3421599.1"/>
    </source>
</evidence>
<dbReference type="EMBL" id="JAMQJZ010000012">
    <property type="protein sequence ID" value="MDC3421599.1"/>
    <property type="molecule type" value="Genomic_DNA"/>
</dbReference>
<sequence length="165" mass="18491">MSVQTIVDTLSNMNKLHVSLLEVSKKKTETLKTGDIAGFQDLLAQERKHVKAINQMEANRLSLIEDWSRNQGLDPSSTTVSVMLEVLEGSDKQNVEQATVQLAETLVELKNQEQLNKELIEQSLQFIQLSMDMISPTIKNINYSNKSIKQDQPASASRSLFDSKA</sequence>
<organism evidence="3 4">
    <name type="scientific">Aquibacillus koreensis</name>
    <dbReference type="NCBI Taxonomy" id="279446"/>
    <lineage>
        <taxon>Bacteria</taxon>
        <taxon>Bacillati</taxon>
        <taxon>Bacillota</taxon>
        <taxon>Bacilli</taxon>
        <taxon>Bacillales</taxon>
        <taxon>Bacillaceae</taxon>
        <taxon>Aquibacillus</taxon>
    </lineage>
</organism>
<gene>
    <name evidence="3" type="ORF">NC661_14590</name>
</gene>
<accession>A0A9X4AJB5</accession>
<evidence type="ECO:0000256" key="1">
    <source>
        <dbReference type="ARBA" id="ARBA00022795"/>
    </source>
</evidence>
<dbReference type="AlphaFoldDB" id="A0A9X4AJB5"/>
<dbReference type="SUPFAM" id="SSF140566">
    <property type="entry name" value="FlgN-like"/>
    <property type="match status" value="1"/>
</dbReference>
<evidence type="ECO:0000313" key="4">
    <source>
        <dbReference type="Proteomes" id="UP001145072"/>
    </source>
</evidence>
<keyword evidence="2" id="KW-0175">Coiled coil</keyword>
<keyword evidence="3" id="KW-0969">Cilium</keyword>